<sequence>MSRPYTEQMMGFREFVVFVAACMSLNALAIDIMLPALPELGHALGVSDPNDRQSVIIAYMYGFGPSQLLYGPLSDRFGRKATLIGGLLAFSIAGALTAFAPTFRLLLLARVIQGFGAGSSRVIAVTLVRDRYRGAEMARVMSLSMMVFMVIPIVAPAIGQGILLVADWRWTFGVLAMAGVGTVIWSWRRMDESLRPENRRDLSPDRIAAGFAQTVRNRMTFAYTLATGFVFGGLMSFITSAQQVFQDTFGVEREFPLLFALIALAMSAASFLNARWVRRFGVVRLSHAALWVLIGVSGLHGTFAVLGWSPLPVFVALEALTLFVFGFVGANFNSIAMEPMGHIAGRPSSAIGAITTILSATLGLVIGQLYDGTTVPLIVGTCVLGIVARVVLWVTGQKSRDEI</sequence>
<dbReference type="GO" id="GO:1990961">
    <property type="term" value="P:xenobiotic detoxification by transmembrane export across the plasma membrane"/>
    <property type="evidence" value="ECO:0007669"/>
    <property type="project" value="InterPro"/>
</dbReference>
<dbReference type="InterPro" id="IPR036259">
    <property type="entry name" value="MFS_trans_sf"/>
</dbReference>
<accession>A0A956SD17</accession>
<dbReference type="InterPro" id="IPR004812">
    <property type="entry name" value="Efflux_drug-R_Bcr/CmlA"/>
</dbReference>
<dbReference type="PANTHER" id="PTHR23502:SF132">
    <property type="entry name" value="POLYAMINE TRANSPORTER 2-RELATED"/>
    <property type="match status" value="1"/>
</dbReference>
<feature type="transmembrane region" description="Helical" evidence="8">
    <location>
        <begin position="82"/>
        <end position="101"/>
    </location>
</feature>
<feature type="transmembrane region" description="Helical" evidence="8">
    <location>
        <begin position="288"/>
        <end position="308"/>
    </location>
</feature>
<keyword evidence="3" id="KW-0813">Transport</keyword>
<dbReference type="NCBIfam" id="TIGR00710">
    <property type="entry name" value="efflux_Bcr_CflA"/>
    <property type="match status" value="1"/>
</dbReference>
<evidence type="ECO:0000256" key="2">
    <source>
        <dbReference type="ARBA" id="ARBA00006236"/>
    </source>
</evidence>
<evidence type="ECO:0000259" key="9">
    <source>
        <dbReference type="PROSITE" id="PS50850"/>
    </source>
</evidence>
<dbReference type="Proteomes" id="UP000739538">
    <property type="component" value="Unassembled WGS sequence"/>
</dbReference>
<dbReference type="SUPFAM" id="SSF103473">
    <property type="entry name" value="MFS general substrate transporter"/>
    <property type="match status" value="1"/>
</dbReference>
<dbReference type="InterPro" id="IPR011701">
    <property type="entry name" value="MFS"/>
</dbReference>
<feature type="transmembrane region" description="Helical" evidence="8">
    <location>
        <begin position="107"/>
        <end position="128"/>
    </location>
</feature>
<organism evidence="10 11">
    <name type="scientific">Eiseniibacteriota bacterium</name>
    <dbReference type="NCBI Taxonomy" id="2212470"/>
    <lineage>
        <taxon>Bacteria</taxon>
        <taxon>Candidatus Eiseniibacteriota</taxon>
    </lineage>
</organism>
<comment type="similarity">
    <text evidence="2">Belongs to the major facilitator superfamily. Bcr/CmlA family.</text>
</comment>
<feature type="transmembrane region" description="Helical" evidence="8">
    <location>
        <begin position="257"/>
        <end position="276"/>
    </location>
</feature>
<dbReference type="PANTHER" id="PTHR23502">
    <property type="entry name" value="MAJOR FACILITATOR SUPERFAMILY"/>
    <property type="match status" value="1"/>
</dbReference>
<keyword evidence="5 8" id="KW-0812">Transmembrane</keyword>
<evidence type="ECO:0000256" key="1">
    <source>
        <dbReference type="ARBA" id="ARBA00004651"/>
    </source>
</evidence>
<dbReference type="GO" id="GO:0042910">
    <property type="term" value="F:xenobiotic transmembrane transporter activity"/>
    <property type="evidence" value="ECO:0007669"/>
    <property type="project" value="InterPro"/>
</dbReference>
<dbReference type="Pfam" id="PF07690">
    <property type="entry name" value="MFS_1"/>
    <property type="match status" value="1"/>
</dbReference>
<feature type="transmembrane region" description="Helical" evidence="8">
    <location>
        <begin position="375"/>
        <end position="394"/>
    </location>
</feature>
<evidence type="ECO:0000313" key="11">
    <source>
        <dbReference type="Proteomes" id="UP000739538"/>
    </source>
</evidence>
<dbReference type="Gene3D" id="1.20.1720.10">
    <property type="entry name" value="Multidrug resistance protein D"/>
    <property type="match status" value="1"/>
</dbReference>
<feature type="transmembrane region" description="Helical" evidence="8">
    <location>
        <begin position="140"/>
        <end position="162"/>
    </location>
</feature>
<evidence type="ECO:0000256" key="4">
    <source>
        <dbReference type="ARBA" id="ARBA00022475"/>
    </source>
</evidence>
<dbReference type="CDD" id="cd17320">
    <property type="entry name" value="MFS_MdfA_MDR_like"/>
    <property type="match status" value="1"/>
</dbReference>
<dbReference type="PROSITE" id="PS50850">
    <property type="entry name" value="MFS"/>
    <property type="match status" value="1"/>
</dbReference>
<feature type="transmembrane region" description="Helical" evidence="8">
    <location>
        <begin position="221"/>
        <end position="245"/>
    </location>
</feature>
<reference evidence="10" key="1">
    <citation type="submission" date="2020-04" db="EMBL/GenBank/DDBJ databases">
        <authorList>
            <person name="Zhang T."/>
        </authorList>
    </citation>
    <scope>NUCLEOTIDE SEQUENCE</scope>
    <source>
        <strain evidence="10">HKST-UBA02</strain>
    </source>
</reference>
<gene>
    <name evidence="10" type="ORF">KDA27_04135</name>
</gene>
<feature type="transmembrane region" description="Helical" evidence="8">
    <location>
        <begin position="168"/>
        <end position="187"/>
    </location>
</feature>
<proteinExistence type="inferred from homology"/>
<feature type="domain" description="Major facilitator superfamily (MFS) profile" evidence="9">
    <location>
        <begin position="15"/>
        <end position="400"/>
    </location>
</feature>
<dbReference type="InterPro" id="IPR020846">
    <property type="entry name" value="MFS_dom"/>
</dbReference>
<evidence type="ECO:0000313" key="10">
    <source>
        <dbReference type="EMBL" id="MCA9754969.1"/>
    </source>
</evidence>
<evidence type="ECO:0000256" key="8">
    <source>
        <dbReference type="SAM" id="Phobius"/>
    </source>
</evidence>
<keyword evidence="6 8" id="KW-1133">Transmembrane helix</keyword>
<name>A0A956SD17_UNCEI</name>
<dbReference type="AlphaFoldDB" id="A0A956SD17"/>
<evidence type="ECO:0000256" key="3">
    <source>
        <dbReference type="ARBA" id="ARBA00022448"/>
    </source>
</evidence>
<reference evidence="10" key="2">
    <citation type="journal article" date="2021" name="Microbiome">
        <title>Successional dynamics and alternative stable states in a saline activated sludge microbial community over 9 years.</title>
        <authorList>
            <person name="Wang Y."/>
            <person name="Ye J."/>
            <person name="Ju F."/>
            <person name="Liu L."/>
            <person name="Boyd J.A."/>
            <person name="Deng Y."/>
            <person name="Parks D.H."/>
            <person name="Jiang X."/>
            <person name="Yin X."/>
            <person name="Woodcroft B.J."/>
            <person name="Tyson G.W."/>
            <person name="Hugenholtz P."/>
            <person name="Polz M.F."/>
            <person name="Zhang T."/>
        </authorList>
    </citation>
    <scope>NUCLEOTIDE SEQUENCE</scope>
    <source>
        <strain evidence="10">HKST-UBA02</strain>
    </source>
</reference>
<protein>
    <submittedName>
        <fullName evidence="10">Multidrug effflux MFS transporter</fullName>
    </submittedName>
</protein>
<comment type="subcellular location">
    <subcellularLocation>
        <location evidence="1">Cell membrane</location>
        <topology evidence="1">Multi-pass membrane protein</topology>
    </subcellularLocation>
</comment>
<feature type="transmembrane region" description="Helical" evidence="8">
    <location>
        <begin position="348"/>
        <end position="369"/>
    </location>
</feature>
<evidence type="ECO:0000256" key="6">
    <source>
        <dbReference type="ARBA" id="ARBA00022989"/>
    </source>
</evidence>
<feature type="transmembrane region" description="Helical" evidence="8">
    <location>
        <begin position="314"/>
        <end position="336"/>
    </location>
</feature>
<dbReference type="GO" id="GO:0005886">
    <property type="term" value="C:plasma membrane"/>
    <property type="evidence" value="ECO:0007669"/>
    <property type="project" value="UniProtKB-SubCell"/>
</dbReference>
<evidence type="ECO:0000256" key="5">
    <source>
        <dbReference type="ARBA" id="ARBA00022692"/>
    </source>
</evidence>
<feature type="transmembrane region" description="Helical" evidence="8">
    <location>
        <begin position="53"/>
        <end position="70"/>
    </location>
</feature>
<dbReference type="EMBL" id="JAGQHS010000013">
    <property type="protein sequence ID" value="MCA9754969.1"/>
    <property type="molecule type" value="Genomic_DNA"/>
</dbReference>
<comment type="caution">
    <text evidence="10">The sequence shown here is derived from an EMBL/GenBank/DDBJ whole genome shotgun (WGS) entry which is preliminary data.</text>
</comment>
<evidence type="ECO:0000256" key="7">
    <source>
        <dbReference type="ARBA" id="ARBA00023136"/>
    </source>
</evidence>
<keyword evidence="4" id="KW-1003">Cell membrane</keyword>
<keyword evidence="7 8" id="KW-0472">Membrane</keyword>